<feature type="transmembrane region" description="Helical" evidence="1">
    <location>
        <begin position="42"/>
        <end position="60"/>
    </location>
</feature>
<reference evidence="2 3" key="1">
    <citation type="submission" date="2019-10" db="EMBL/GenBank/DDBJ databases">
        <title>Description of Paenibacillus pedi sp. nov.</title>
        <authorList>
            <person name="Carlier A."/>
            <person name="Qi S."/>
        </authorList>
    </citation>
    <scope>NUCLEOTIDE SEQUENCE [LARGE SCALE GENOMIC DNA]</scope>
    <source>
        <strain evidence="2 3">LMG 31457</strain>
    </source>
</reference>
<evidence type="ECO:0000256" key="1">
    <source>
        <dbReference type="SAM" id="Phobius"/>
    </source>
</evidence>
<protein>
    <submittedName>
        <fullName evidence="2">Uncharacterized protein</fullName>
    </submittedName>
</protein>
<feature type="transmembrane region" description="Helical" evidence="1">
    <location>
        <begin position="6"/>
        <end position="30"/>
    </location>
</feature>
<keyword evidence="3" id="KW-1185">Reference proteome</keyword>
<dbReference type="RefSeq" id="WP_171686450.1">
    <property type="nucleotide sequence ID" value="NZ_WHNZ01000064.1"/>
</dbReference>
<dbReference type="EMBL" id="WHNZ01000064">
    <property type="protein sequence ID" value="NOV03639.1"/>
    <property type="molecule type" value="Genomic_DNA"/>
</dbReference>
<organism evidence="2 3">
    <name type="scientific">Paenibacillus planticolens</name>
    <dbReference type="NCBI Taxonomy" id="2654976"/>
    <lineage>
        <taxon>Bacteria</taxon>
        <taxon>Bacillati</taxon>
        <taxon>Bacillota</taxon>
        <taxon>Bacilli</taxon>
        <taxon>Bacillales</taxon>
        <taxon>Paenibacillaceae</taxon>
        <taxon>Paenibacillus</taxon>
    </lineage>
</organism>
<evidence type="ECO:0000313" key="3">
    <source>
        <dbReference type="Proteomes" id="UP000618579"/>
    </source>
</evidence>
<sequence>MNLHLLSFILPLLFLLYQVIIDFMNLFPFNDVQARDKKLRKFEVFGNYPPLIIIAIFFYNEGVWAWIGYSMTMIIMVMHLFSWWIPYFTGYPTSVRKDYEKYFKRTYKFLPPIKDHIVPDAEHVGVGIILVTTVVIQSLYLFS</sequence>
<evidence type="ECO:0000313" key="2">
    <source>
        <dbReference type="EMBL" id="NOV03639.1"/>
    </source>
</evidence>
<feature type="transmembrane region" description="Helical" evidence="1">
    <location>
        <begin position="124"/>
        <end position="142"/>
    </location>
</feature>
<name>A0ABX1ZUB2_9BACL</name>
<keyword evidence="1" id="KW-0472">Membrane</keyword>
<accession>A0ABX1ZUB2</accession>
<comment type="caution">
    <text evidence="2">The sequence shown here is derived from an EMBL/GenBank/DDBJ whole genome shotgun (WGS) entry which is preliminary data.</text>
</comment>
<gene>
    <name evidence="2" type="ORF">GC097_26895</name>
</gene>
<keyword evidence="1" id="KW-1133">Transmembrane helix</keyword>
<proteinExistence type="predicted"/>
<feature type="transmembrane region" description="Helical" evidence="1">
    <location>
        <begin position="66"/>
        <end position="87"/>
    </location>
</feature>
<keyword evidence="1" id="KW-0812">Transmembrane</keyword>
<dbReference type="Proteomes" id="UP000618579">
    <property type="component" value="Unassembled WGS sequence"/>
</dbReference>